<protein>
    <submittedName>
        <fullName evidence="1">Uncharacterized protein</fullName>
    </submittedName>
</protein>
<dbReference type="eggNOG" id="ENOG5030G5S">
    <property type="taxonomic scope" value="Bacteria"/>
</dbReference>
<keyword evidence="2" id="KW-1185">Reference proteome</keyword>
<dbReference type="AlphaFoldDB" id="K0AZC8"/>
<dbReference type="KEGG" id="cad:Curi_c16160"/>
<evidence type="ECO:0000313" key="1">
    <source>
        <dbReference type="EMBL" id="AFS78624.1"/>
    </source>
</evidence>
<dbReference type="HOGENOM" id="CLU_1297982_0_0_9"/>
<proteinExistence type="predicted"/>
<dbReference type="EMBL" id="CP003326">
    <property type="protein sequence ID" value="AFS78624.1"/>
    <property type="molecule type" value="Genomic_DNA"/>
</dbReference>
<sequence>MRIDIQPSGNLTKSDLKKLDKLKQGDVIKGTIIEVNGNIAKIDLGNGEIAYGKLEIPLSLLKDKSLKFVIKDIKENLLILNPVYEDIDFNKEFVLKNKDLILDRILNLNNLVKNEKNLNILKEMIAFRMPLSGENIESIAKHIDKLLSILNLQEDETIQILSTIKEPLSEDISKLVKIKGETESLRGSNNGEVVFKENINNNTQLEKKICQI</sequence>
<name>K0AZC8_GOTA9</name>
<dbReference type="OrthoDB" id="1706616at2"/>
<dbReference type="STRING" id="1128398.Curi_c16160"/>
<accession>K0AZC8</accession>
<organism evidence="1 2">
    <name type="scientific">Gottschalkia acidurici (strain ATCC 7906 / DSM 604 / BCRC 14475 / CIP 104303 / KCTC 5404 / NCIMB 10678 / 9a)</name>
    <name type="common">Clostridium acidurici</name>
    <dbReference type="NCBI Taxonomy" id="1128398"/>
    <lineage>
        <taxon>Bacteria</taxon>
        <taxon>Bacillati</taxon>
        <taxon>Bacillota</taxon>
        <taxon>Tissierellia</taxon>
        <taxon>Tissierellales</taxon>
        <taxon>Gottschalkiaceae</taxon>
        <taxon>Gottschalkia</taxon>
    </lineage>
</organism>
<reference evidence="1 2" key="1">
    <citation type="journal article" date="2012" name="PLoS ONE">
        <title>The purine-utilizing bacterium Clostridium acidurici 9a: a genome-guided metabolic reconsideration.</title>
        <authorList>
            <person name="Hartwich K."/>
            <person name="Poehlein A."/>
            <person name="Daniel R."/>
        </authorList>
    </citation>
    <scope>NUCLEOTIDE SEQUENCE [LARGE SCALE GENOMIC DNA]</scope>
    <source>
        <strain evidence="2">ATCC 7906 / DSM 604 / BCRC 14475 / CIP 104303 / KCTC 5404 / NCIMB 10678 / 9a</strain>
    </source>
</reference>
<dbReference type="Proteomes" id="UP000006094">
    <property type="component" value="Chromosome"/>
</dbReference>
<gene>
    <name evidence="1" type="ordered locus">Curi_c16160</name>
</gene>
<dbReference type="RefSeq" id="WP_014967760.1">
    <property type="nucleotide sequence ID" value="NC_018664.1"/>
</dbReference>
<evidence type="ECO:0000313" key="2">
    <source>
        <dbReference type="Proteomes" id="UP000006094"/>
    </source>
</evidence>